<evidence type="ECO:0000313" key="4">
    <source>
        <dbReference type="Proteomes" id="UP001470230"/>
    </source>
</evidence>
<organism evidence="3 4">
    <name type="scientific">Tritrichomonas musculus</name>
    <dbReference type="NCBI Taxonomy" id="1915356"/>
    <lineage>
        <taxon>Eukaryota</taxon>
        <taxon>Metamonada</taxon>
        <taxon>Parabasalia</taxon>
        <taxon>Tritrichomonadida</taxon>
        <taxon>Tritrichomonadidae</taxon>
        <taxon>Tritrichomonas</taxon>
    </lineage>
</organism>
<accession>A0ABR2JCX6</accession>
<evidence type="ECO:0000256" key="1">
    <source>
        <dbReference type="PROSITE-ProRule" id="PRU00176"/>
    </source>
</evidence>
<sequence>MMKSGKGRIVIKNLLADIEANQLYESLSLYGEIISCDVRKEKDGASNCAVLCFRKEKDAKKAVPSNLFNGNPVEIHLLDSDEQ</sequence>
<dbReference type="InterPro" id="IPR035979">
    <property type="entry name" value="RBD_domain_sf"/>
</dbReference>
<dbReference type="Pfam" id="PF00076">
    <property type="entry name" value="RRM_1"/>
    <property type="match status" value="1"/>
</dbReference>
<proteinExistence type="predicted"/>
<dbReference type="InterPro" id="IPR012677">
    <property type="entry name" value="Nucleotide-bd_a/b_plait_sf"/>
</dbReference>
<evidence type="ECO:0000313" key="3">
    <source>
        <dbReference type="EMBL" id="KAK8875586.1"/>
    </source>
</evidence>
<dbReference type="InterPro" id="IPR000504">
    <property type="entry name" value="RRM_dom"/>
</dbReference>
<dbReference type="PROSITE" id="PS50102">
    <property type="entry name" value="RRM"/>
    <property type="match status" value="1"/>
</dbReference>
<dbReference type="SUPFAM" id="SSF54928">
    <property type="entry name" value="RNA-binding domain, RBD"/>
    <property type="match status" value="1"/>
</dbReference>
<name>A0ABR2JCX6_9EUKA</name>
<reference evidence="3 4" key="1">
    <citation type="submission" date="2024-04" db="EMBL/GenBank/DDBJ databases">
        <title>Tritrichomonas musculus Genome.</title>
        <authorList>
            <person name="Alves-Ferreira E."/>
            <person name="Grigg M."/>
            <person name="Lorenzi H."/>
            <person name="Galac M."/>
        </authorList>
    </citation>
    <scope>NUCLEOTIDE SEQUENCE [LARGE SCALE GENOMIC DNA]</scope>
    <source>
        <strain evidence="3 4">EAF2021</strain>
    </source>
</reference>
<feature type="domain" description="RRM" evidence="2">
    <location>
        <begin position="7"/>
        <end position="80"/>
    </location>
</feature>
<gene>
    <name evidence="3" type="ORF">M9Y10_005755</name>
</gene>
<comment type="caution">
    <text evidence="3">The sequence shown here is derived from an EMBL/GenBank/DDBJ whole genome shotgun (WGS) entry which is preliminary data.</text>
</comment>
<keyword evidence="1" id="KW-0694">RNA-binding</keyword>
<dbReference type="Gene3D" id="3.30.70.330">
    <property type="match status" value="1"/>
</dbReference>
<evidence type="ECO:0000259" key="2">
    <source>
        <dbReference type="PROSITE" id="PS50102"/>
    </source>
</evidence>
<dbReference type="SMART" id="SM00360">
    <property type="entry name" value="RRM"/>
    <property type="match status" value="1"/>
</dbReference>
<dbReference type="EMBL" id="JAPFFF010000012">
    <property type="protein sequence ID" value="KAK8875586.1"/>
    <property type="molecule type" value="Genomic_DNA"/>
</dbReference>
<dbReference type="CDD" id="cd00590">
    <property type="entry name" value="RRM_SF"/>
    <property type="match status" value="1"/>
</dbReference>
<protein>
    <submittedName>
        <fullName evidence="3">Protein phosphatase PP2A regulatory subunit B</fullName>
    </submittedName>
</protein>
<keyword evidence="4" id="KW-1185">Reference proteome</keyword>
<dbReference type="Proteomes" id="UP001470230">
    <property type="component" value="Unassembled WGS sequence"/>
</dbReference>